<dbReference type="EMBL" id="MU826351">
    <property type="protein sequence ID" value="KAJ7381113.1"/>
    <property type="molecule type" value="Genomic_DNA"/>
</dbReference>
<dbReference type="GO" id="GO:0060090">
    <property type="term" value="F:molecular adaptor activity"/>
    <property type="evidence" value="ECO:0007669"/>
    <property type="project" value="TreeGrafter"/>
</dbReference>
<feature type="compositionally biased region" description="Polar residues" evidence="4">
    <location>
        <begin position="269"/>
        <end position="278"/>
    </location>
</feature>
<evidence type="ECO:0000256" key="1">
    <source>
        <dbReference type="ARBA" id="ARBA00004496"/>
    </source>
</evidence>
<dbReference type="AlphaFoldDB" id="A0A9W9ZIA5"/>
<dbReference type="PROSITE" id="PS01159">
    <property type="entry name" value="WW_DOMAIN_1"/>
    <property type="match status" value="1"/>
</dbReference>
<dbReference type="Gene3D" id="2.20.70.10">
    <property type="match status" value="1"/>
</dbReference>
<dbReference type="SUPFAM" id="SSF51045">
    <property type="entry name" value="WW domain"/>
    <property type="match status" value="1"/>
</dbReference>
<feature type="compositionally biased region" description="Polar residues" evidence="4">
    <location>
        <begin position="72"/>
        <end position="86"/>
    </location>
</feature>
<dbReference type="OrthoDB" id="5985237at2759"/>
<feature type="compositionally biased region" description="Basic and acidic residues" evidence="4">
    <location>
        <begin position="157"/>
        <end position="190"/>
    </location>
</feature>
<protein>
    <recommendedName>
        <fullName evidence="5">WW domain-containing protein</fullName>
    </recommendedName>
</protein>
<proteinExistence type="predicted"/>
<dbReference type="GO" id="GO:0046621">
    <property type="term" value="P:negative regulation of organ growth"/>
    <property type="evidence" value="ECO:0007669"/>
    <property type="project" value="TreeGrafter"/>
</dbReference>
<dbReference type="GO" id="GO:0006355">
    <property type="term" value="P:regulation of DNA-templated transcription"/>
    <property type="evidence" value="ECO:0007669"/>
    <property type="project" value="TreeGrafter"/>
</dbReference>
<evidence type="ECO:0000256" key="4">
    <source>
        <dbReference type="SAM" id="MobiDB-lite"/>
    </source>
</evidence>
<dbReference type="InterPro" id="IPR001202">
    <property type="entry name" value="WW_dom"/>
</dbReference>
<evidence type="ECO:0000259" key="5">
    <source>
        <dbReference type="PROSITE" id="PS50020"/>
    </source>
</evidence>
<feature type="compositionally biased region" description="Low complexity" evidence="4">
    <location>
        <begin position="242"/>
        <end position="264"/>
    </location>
</feature>
<dbReference type="InterPro" id="IPR036020">
    <property type="entry name" value="WW_dom_sf"/>
</dbReference>
<dbReference type="GO" id="GO:0035330">
    <property type="term" value="P:regulation of hippo signaling"/>
    <property type="evidence" value="ECO:0007669"/>
    <property type="project" value="TreeGrafter"/>
</dbReference>
<dbReference type="GO" id="GO:0019900">
    <property type="term" value="F:kinase binding"/>
    <property type="evidence" value="ECO:0007669"/>
    <property type="project" value="TreeGrafter"/>
</dbReference>
<dbReference type="SMART" id="SM00456">
    <property type="entry name" value="WW"/>
    <property type="match status" value="1"/>
</dbReference>
<dbReference type="GO" id="GO:0016477">
    <property type="term" value="P:cell migration"/>
    <property type="evidence" value="ECO:0007669"/>
    <property type="project" value="TreeGrafter"/>
</dbReference>
<dbReference type="PANTHER" id="PTHR14791">
    <property type="entry name" value="BOMB/KIRA PROTEINS"/>
    <property type="match status" value="1"/>
</dbReference>
<dbReference type="GO" id="GO:0005737">
    <property type="term" value="C:cytoplasm"/>
    <property type="evidence" value="ECO:0007669"/>
    <property type="project" value="UniProtKB-SubCell"/>
</dbReference>
<dbReference type="PROSITE" id="PS50020">
    <property type="entry name" value="WW_DOMAIN_2"/>
    <property type="match status" value="1"/>
</dbReference>
<dbReference type="Pfam" id="PF00397">
    <property type="entry name" value="WW"/>
    <property type="match status" value="1"/>
</dbReference>
<dbReference type="InterPro" id="IPR051105">
    <property type="entry name" value="WWC/KIBRA_Hippo_Reg"/>
</dbReference>
<feature type="compositionally biased region" description="Polar residues" evidence="4">
    <location>
        <begin position="303"/>
        <end position="313"/>
    </location>
</feature>
<feature type="compositionally biased region" description="Polar residues" evidence="4">
    <location>
        <begin position="285"/>
        <end position="295"/>
    </location>
</feature>
<evidence type="ECO:0000313" key="7">
    <source>
        <dbReference type="Proteomes" id="UP001163046"/>
    </source>
</evidence>
<feature type="compositionally biased region" description="Polar residues" evidence="4">
    <location>
        <begin position="1"/>
        <end position="14"/>
    </location>
</feature>
<evidence type="ECO:0000256" key="2">
    <source>
        <dbReference type="ARBA" id="ARBA00022490"/>
    </source>
</evidence>
<evidence type="ECO:0000256" key="3">
    <source>
        <dbReference type="ARBA" id="ARBA00022553"/>
    </source>
</evidence>
<feature type="compositionally biased region" description="Low complexity" evidence="4">
    <location>
        <begin position="195"/>
        <end position="206"/>
    </location>
</feature>
<reference evidence="6" key="1">
    <citation type="submission" date="2023-01" db="EMBL/GenBank/DDBJ databases">
        <title>Genome assembly of the deep-sea coral Lophelia pertusa.</title>
        <authorList>
            <person name="Herrera S."/>
            <person name="Cordes E."/>
        </authorList>
    </citation>
    <scope>NUCLEOTIDE SEQUENCE</scope>
    <source>
        <strain evidence="6">USNM1676648</strain>
        <tissue evidence="6">Polyp</tissue>
    </source>
</reference>
<feature type="region of interest" description="Disordered" evidence="4">
    <location>
        <begin position="1"/>
        <end position="20"/>
    </location>
</feature>
<keyword evidence="3" id="KW-0597">Phosphoprotein</keyword>
<gene>
    <name evidence="6" type="ORF">OS493_004711</name>
</gene>
<dbReference type="Proteomes" id="UP001163046">
    <property type="component" value="Unassembled WGS sequence"/>
</dbReference>
<feature type="compositionally biased region" description="Low complexity" evidence="4">
    <location>
        <begin position="213"/>
        <end position="223"/>
    </location>
</feature>
<keyword evidence="7" id="KW-1185">Reference proteome</keyword>
<feature type="region of interest" description="Disordered" evidence="4">
    <location>
        <begin position="157"/>
        <end position="358"/>
    </location>
</feature>
<organism evidence="6 7">
    <name type="scientific">Desmophyllum pertusum</name>
    <dbReference type="NCBI Taxonomy" id="174260"/>
    <lineage>
        <taxon>Eukaryota</taxon>
        <taxon>Metazoa</taxon>
        <taxon>Cnidaria</taxon>
        <taxon>Anthozoa</taxon>
        <taxon>Hexacorallia</taxon>
        <taxon>Scleractinia</taxon>
        <taxon>Caryophylliina</taxon>
        <taxon>Caryophylliidae</taxon>
        <taxon>Desmophyllum</taxon>
    </lineage>
</organism>
<feature type="compositionally biased region" description="Basic and acidic residues" evidence="4">
    <location>
        <begin position="226"/>
        <end position="238"/>
    </location>
</feature>
<evidence type="ECO:0000313" key="6">
    <source>
        <dbReference type="EMBL" id="KAJ7381113.1"/>
    </source>
</evidence>
<feature type="region of interest" description="Disordered" evidence="4">
    <location>
        <begin position="40"/>
        <end position="116"/>
    </location>
</feature>
<name>A0A9W9ZIA5_9CNID</name>
<sequence length="380" mass="41201">MANPWTQFQPWQNQPLPPGWEARYDSNLGRYYFIDHSTHKTSWTDPRVKKPEAIPLNQFKSKSSNTGGGANQLETSFGGTSSSSRQAVPRKVSEPVKPQRPASFGAADDDFPMDDSFLSAMLKEDKSEEDKEMVVKKKMIREFPGVDEVVIEVALRQHDESKAREIIKKLKGDDDKQRAPAKTKKQEPSKPKGKTSTASPLATSSSVEKLNKAKAAAKAKSSSQELHVKSKPVAEPKAARKTSPAPTTSPEPSKAKVTVVSVTGGHSGQTPAATQSTQAKRKMVSVTSKAYSSSLRGVPSGPNAANAQGSNPSMLLPEWVQPEGPQRKNRMGPQRSNREGPVKRPRTRKVHLNCGAQAGNLKGPNINLVIGSMYAGSSRV</sequence>
<keyword evidence="2" id="KW-0963">Cytoplasm</keyword>
<feature type="domain" description="WW" evidence="5">
    <location>
        <begin position="14"/>
        <end position="48"/>
    </location>
</feature>
<dbReference type="CDD" id="cd00201">
    <property type="entry name" value="WW"/>
    <property type="match status" value="1"/>
</dbReference>
<accession>A0A9W9ZIA5</accession>
<comment type="caution">
    <text evidence="6">The sequence shown here is derived from an EMBL/GenBank/DDBJ whole genome shotgun (WGS) entry which is preliminary data.</text>
</comment>
<dbReference type="PANTHER" id="PTHR14791:SF29">
    <property type="entry name" value="PROTEIN KIBRA"/>
    <property type="match status" value="1"/>
</dbReference>
<comment type="subcellular location">
    <subcellularLocation>
        <location evidence="1">Cytoplasm</location>
    </subcellularLocation>
</comment>